<evidence type="ECO:0000259" key="2">
    <source>
        <dbReference type="Pfam" id="PF13937"/>
    </source>
</evidence>
<organism evidence="3">
    <name type="scientific">mine drainage metagenome</name>
    <dbReference type="NCBI Taxonomy" id="410659"/>
    <lineage>
        <taxon>unclassified sequences</taxon>
        <taxon>metagenomes</taxon>
        <taxon>ecological metagenomes</taxon>
    </lineage>
</organism>
<sequence length="87" mass="10451">MQLTQRHREYWRKNLRLTGMLLAIWFVATFVVGWFARDLQSITILGFPLSFFMAAQGALLIYVILIGYYAWRMERLDREYDVQEGER</sequence>
<proteinExistence type="predicted"/>
<dbReference type="NCBIfam" id="TIGR03647">
    <property type="entry name" value="Na_symport_sm"/>
    <property type="match status" value="1"/>
</dbReference>
<feature type="domain" description="Sodium symporter small subunit" evidence="2">
    <location>
        <begin position="8"/>
        <end position="82"/>
    </location>
</feature>
<reference evidence="3" key="1">
    <citation type="submission" date="2016-10" db="EMBL/GenBank/DDBJ databases">
        <title>Sequence of Gallionella enrichment culture.</title>
        <authorList>
            <person name="Poehlein A."/>
            <person name="Muehling M."/>
            <person name="Daniel R."/>
        </authorList>
    </citation>
    <scope>NUCLEOTIDE SEQUENCE</scope>
</reference>
<keyword evidence="1" id="KW-0812">Transmembrane</keyword>
<dbReference type="AlphaFoldDB" id="A0A1J5TF44"/>
<protein>
    <recommendedName>
        <fullName evidence="2">Sodium symporter small subunit domain-containing protein</fullName>
    </recommendedName>
</protein>
<keyword evidence="1" id="KW-1133">Transmembrane helix</keyword>
<dbReference type="Pfam" id="PF13937">
    <property type="entry name" value="DUF4212"/>
    <property type="match status" value="1"/>
</dbReference>
<evidence type="ECO:0000313" key="3">
    <source>
        <dbReference type="EMBL" id="OIR19543.1"/>
    </source>
</evidence>
<keyword evidence="1" id="KW-0472">Membrane</keyword>
<gene>
    <name evidence="3" type="ORF">GALL_04240</name>
</gene>
<feature type="transmembrane region" description="Helical" evidence="1">
    <location>
        <begin position="42"/>
        <end position="71"/>
    </location>
</feature>
<dbReference type="EMBL" id="MLJW01000001">
    <property type="protein sequence ID" value="OIR19543.1"/>
    <property type="molecule type" value="Genomic_DNA"/>
</dbReference>
<dbReference type="InterPro" id="IPR019886">
    <property type="entry name" value="Na_symporter_ssu"/>
</dbReference>
<comment type="caution">
    <text evidence="3">The sequence shown here is derived from an EMBL/GenBank/DDBJ whole genome shotgun (WGS) entry which is preliminary data.</text>
</comment>
<name>A0A1J5TF44_9ZZZZ</name>
<accession>A0A1J5TF44</accession>
<feature type="transmembrane region" description="Helical" evidence="1">
    <location>
        <begin position="15"/>
        <end position="36"/>
    </location>
</feature>
<evidence type="ECO:0000256" key="1">
    <source>
        <dbReference type="SAM" id="Phobius"/>
    </source>
</evidence>